<gene>
    <name evidence="1" type="ORF">B1B_05807</name>
</gene>
<dbReference type="PANTHER" id="PTHR41244">
    <property type="entry name" value="RHAMNAN SYNTHESIS F"/>
    <property type="match status" value="1"/>
</dbReference>
<dbReference type="Gene3D" id="3.20.20.80">
    <property type="entry name" value="Glycosidases"/>
    <property type="match status" value="1"/>
</dbReference>
<feature type="non-terminal residue" evidence="1">
    <location>
        <position position="335"/>
    </location>
</feature>
<protein>
    <submittedName>
        <fullName evidence="1">Glycosyltransferase</fullName>
    </submittedName>
</protein>
<dbReference type="AlphaFoldDB" id="T1CK83"/>
<accession>T1CK83</accession>
<dbReference type="InterPro" id="IPR032719">
    <property type="entry name" value="WbsX"/>
</dbReference>
<proteinExistence type="predicted"/>
<dbReference type="EMBL" id="AUZY01003686">
    <property type="protein sequence ID" value="EQD67799.1"/>
    <property type="molecule type" value="Genomic_DNA"/>
</dbReference>
<dbReference type="CDD" id="cd11579">
    <property type="entry name" value="Glyco_tran_WbsX"/>
    <property type="match status" value="1"/>
</dbReference>
<sequence length="335" mass="37766">MLREQARLARTHGVHGFCFYFYWFGGRRLLEQPLLDFLADAGNDMPFCLCWANEPWSRRWDGRDDDVLIAQQHSAEDDVAFIDYAARYLRDARAIKVDGKPVLVIYRPSLLPDPKATAARWRTRCRELGIGEIHLAFTLAFDSFVPRDIGFDAAIEFPPNNVVARDITAQVKRLDPNFAGRVHDWRSLAAAPPMLPDDAGTLHRGVCTDWDNEARRAGRGRVFMHAAPRRYRDWLVTAMRDTLRRCAAARIASRRCCLSMPGTSGPRAPISNPMRGWATPTWRPRVRRCRPSPRAPARCGAATAATARVRGVARVLSRSARRDPAAAARVERALP</sequence>
<reference evidence="1" key="2">
    <citation type="journal article" date="2014" name="ISME J.">
        <title>Microbial stratification in low pH oxic and suboxic macroscopic growths along an acid mine drainage.</title>
        <authorList>
            <person name="Mendez-Garcia C."/>
            <person name="Mesa V."/>
            <person name="Sprenger R.R."/>
            <person name="Richter M."/>
            <person name="Diez M.S."/>
            <person name="Solano J."/>
            <person name="Bargiela R."/>
            <person name="Golyshina O.V."/>
            <person name="Manteca A."/>
            <person name="Ramos J.L."/>
            <person name="Gallego J.R."/>
            <person name="Llorente I."/>
            <person name="Martins Dos Santos V.A."/>
            <person name="Jensen O.N."/>
            <person name="Pelaez A.I."/>
            <person name="Sanchez J."/>
            <person name="Ferrer M."/>
        </authorList>
    </citation>
    <scope>NUCLEOTIDE SEQUENCE</scope>
</reference>
<organism evidence="1">
    <name type="scientific">mine drainage metagenome</name>
    <dbReference type="NCBI Taxonomy" id="410659"/>
    <lineage>
        <taxon>unclassified sequences</taxon>
        <taxon>metagenomes</taxon>
        <taxon>ecological metagenomes</taxon>
    </lineage>
</organism>
<dbReference type="PANTHER" id="PTHR41244:SF1">
    <property type="entry name" value="GLYCOSYLTRANSFERASE"/>
    <property type="match status" value="1"/>
</dbReference>
<comment type="caution">
    <text evidence="1">The sequence shown here is derived from an EMBL/GenBank/DDBJ whole genome shotgun (WGS) entry which is preliminary data.</text>
</comment>
<reference evidence="1" key="1">
    <citation type="submission" date="2013-08" db="EMBL/GenBank/DDBJ databases">
        <authorList>
            <person name="Mendez C."/>
            <person name="Richter M."/>
            <person name="Ferrer M."/>
            <person name="Sanchez J."/>
        </authorList>
    </citation>
    <scope>NUCLEOTIDE SEQUENCE</scope>
</reference>
<keyword evidence="1" id="KW-0808">Transferase</keyword>
<evidence type="ECO:0000313" key="1">
    <source>
        <dbReference type="EMBL" id="EQD67799.1"/>
    </source>
</evidence>
<dbReference type="GO" id="GO:0016740">
    <property type="term" value="F:transferase activity"/>
    <property type="evidence" value="ECO:0007669"/>
    <property type="project" value="UniProtKB-KW"/>
</dbReference>
<dbReference type="Pfam" id="PF14307">
    <property type="entry name" value="Glyco_tran_WbsX"/>
    <property type="match status" value="1"/>
</dbReference>
<name>T1CK83_9ZZZZ</name>